<protein>
    <submittedName>
        <fullName evidence="1">Uncharacterized protein</fullName>
    </submittedName>
</protein>
<reference evidence="1" key="2">
    <citation type="submission" date="2022-10" db="EMBL/GenBank/DDBJ databases">
        <authorList>
            <consortium name="ENA_rothamsted_submissions"/>
            <consortium name="culmorum"/>
            <person name="King R."/>
        </authorList>
    </citation>
    <scope>NUCLEOTIDE SEQUENCE</scope>
</reference>
<dbReference type="OrthoDB" id="429119at2759"/>
<proteinExistence type="predicted"/>
<name>A0A9N9QSV7_9NEOP</name>
<evidence type="ECO:0000313" key="2">
    <source>
        <dbReference type="Proteomes" id="UP001153714"/>
    </source>
</evidence>
<accession>A0A9N9QSV7</accession>
<dbReference type="AlphaFoldDB" id="A0A9N9QSV7"/>
<keyword evidence="2" id="KW-1185">Reference proteome</keyword>
<evidence type="ECO:0000313" key="1">
    <source>
        <dbReference type="EMBL" id="CAG9782277.1"/>
    </source>
</evidence>
<dbReference type="Proteomes" id="UP001153714">
    <property type="component" value="Chromosome 1"/>
</dbReference>
<organism evidence="1 2">
    <name type="scientific">Diatraea saccharalis</name>
    <name type="common">sugarcane borer</name>
    <dbReference type="NCBI Taxonomy" id="40085"/>
    <lineage>
        <taxon>Eukaryota</taxon>
        <taxon>Metazoa</taxon>
        <taxon>Ecdysozoa</taxon>
        <taxon>Arthropoda</taxon>
        <taxon>Hexapoda</taxon>
        <taxon>Insecta</taxon>
        <taxon>Pterygota</taxon>
        <taxon>Neoptera</taxon>
        <taxon>Endopterygota</taxon>
        <taxon>Lepidoptera</taxon>
        <taxon>Glossata</taxon>
        <taxon>Ditrysia</taxon>
        <taxon>Pyraloidea</taxon>
        <taxon>Crambidae</taxon>
        <taxon>Crambinae</taxon>
        <taxon>Diatraea</taxon>
    </lineage>
</organism>
<sequence>MNETVKRRRIERGEGNVDLPFLERQVVEKRAERDEQARRDLAFARQMIKDSNLAVVLEAREKEVIQ</sequence>
<dbReference type="EMBL" id="OU893332">
    <property type="protein sequence ID" value="CAG9782277.1"/>
    <property type="molecule type" value="Genomic_DNA"/>
</dbReference>
<reference evidence="1" key="1">
    <citation type="submission" date="2021-12" db="EMBL/GenBank/DDBJ databases">
        <authorList>
            <person name="King R."/>
        </authorList>
    </citation>
    <scope>NUCLEOTIDE SEQUENCE</scope>
</reference>
<gene>
    <name evidence="1" type="ORF">DIATSA_LOCUS550</name>
</gene>